<protein>
    <submittedName>
        <fullName evidence="1">Uncharacterized protein</fullName>
    </submittedName>
</protein>
<evidence type="ECO:0000313" key="1">
    <source>
        <dbReference type="EMBL" id="GFI41902.1"/>
    </source>
</evidence>
<dbReference type="Proteomes" id="UP000490821">
    <property type="component" value="Unassembled WGS sequence"/>
</dbReference>
<evidence type="ECO:0000313" key="2">
    <source>
        <dbReference type="Proteomes" id="UP000490821"/>
    </source>
</evidence>
<dbReference type="RefSeq" id="WP_172473081.1">
    <property type="nucleotide sequence ID" value="NZ_BLMI01000238.1"/>
</dbReference>
<sequence>MDELDKEVSVLLANIRKMKKIKIYNITNLIKSYNHQLRSLYYFYSLANMKHDQYIVLKQKRVKMHTLMYINLGRGFPKEFMDGHWCYIVKIFGNTKALVIPTASLKGNDKLGYLQGIIKSYNLETKKIMFSKLKYAELRSVDLQRIYYSKGIYKVKTPRKEIIGHLYDIII</sequence>
<comment type="caution">
    <text evidence="1">The sequence shown here is derived from an EMBL/GenBank/DDBJ whole genome shotgun (WGS) entry which is preliminary data.</text>
</comment>
<accession>A0A829ZD52</accession>
<dbReference type="EMBL" id="BLMI01000238">
    <property type="protein sequence ID" value="GFI41902.1"/>
    <property type="molecule type" value="Genomic_DNA"/>
</dbReference>
<organism evidence="1 2">
    <name type="scientific">Thomasclavelia cocleata</name>
    <dbReference type="NCBI Taxonomy" id="69824"/>
    <lineage>
        <taxon>Bacteria</taxon>
        <taxon>Bacillati</taxon>
        <taxon>Bacillota</taxon>
        <taxon>Erysipelotrichia</taxon>
        <taxon>Erysipelotrichales</taxon>
        <taxon>Coprobacillaceae</taxon>
        <taxon>Thomasclavelia</taxon>
    </lineage>
</organism>
<reference evidence="1 2" key="1">
    <citation type="journal article" date="2020" name="Microbiome">
        <title>Single-cell genomics of uncultured bacteria reveals dietary fiber responders in the mouse gut microbiota.</title>
        <authorList>
            <person name="Chijiiwa R."/>
            <person name="Hosokawa M."/>
            <person name="Kogawa M."/>
            <person name="Nishikawa Y."/>
            <person name="Ide K."/>
            <person name="Sakanashi C."/>
            <person name="Takahashi K."/>
            <person name="Takeyama H."/>
        </authorList>
    </citation>
    <scope>NUCLEOTIDE SEQUENCE [LARGE SCALE GENOMIC DNA]</scope>
    <source>
        <strain evidence="1">IMSAGC_017</strain>
    </source>
</reference>
<name>A0A829ZD52_9FIRM</name>
<proteinExistence type="predicted"/>
<dbReference type="AlphaFoldDB" id="A0A829ZD52"/>
<gene>
    <name evidence="1" type="ORF">IMSAGC017_01948</name>
</gene>